<reference evidence="1" key="2">
    <citation type="journal article" date="2016" name="G3 (Bethesda)">
        <title>Genome Evolution in Three Species of Cactophilic Drosophila.</title>
        <authorList>
            <person name="Sanchez-Flores A."/>
            <person name="Penazola F."/>
            <person name="Carpinteyro-Ponce J."/>
            <person name="Nazario-Yepiz N."/>
            <person name="Abreu-Goodger C."/>
            <person name="Machado C.A."/>
            <person name="Markow T.A."/>
        </authorList>
    </citation>
    <scope>NUCLEOTIDE SEQUENCE [LARGE SCALE GENOMIC DNA]</scope>
</reference>
<dbReference type="InterPro" id="IPR001753">
    <property type="entry name" value="Enoyl-CoA_hydra/iso"/>
</dbReference>
<reference evidence="2" key="3">
    <citation type="submission" date="2025-08" db="UniProtKB">
        <authorList>
            <consortium name="RefSeq"/>
        </authorList>
    </citation>
    <scope>IDENTIFICATION</scope>
    <source>
        <tissue evidence="2">Whole organism</tissue>
    </source>
</reference>
<protein>
    <submittedName>
        <fullName evidence="2">Enoyl-CoA delta isomerase 1, mitochondrial-like</fullName>
    </submittedName>
</protein>
<evidence type="ECO:0000313" key="2">
    <source>
        <dbReference type="RefSeq" id="XP_017858969.1"/>
    </source>
</evidence>
<sequence>MLRSQTKLLDLGRRQLPGLWGCLTKANISKLTMVEVDDKSGIATLTLNRPPVNSCNLELLLELNENIKQIECNKSRGLILTSSNDKVFSSGLDLNELYKPDQERLKAFWTALHEMWLSLYQCSIPTAAAINGHAIAVGCVLSAACEYRVMLPGFSIGIHATKFGYVVPHFIMISYLSVLPRRLVERALLQGKLFSTEEALQVNLVDEVAHSKAEALCKCAEFIDSFKQTQPAARALTKRQFRAPDVQVLIDDPEGQLRESLDYINKPSFQEGLGEYLRNLKAKDKH</sequence>
<dbReference type="PANTHER" id="PTHR11941">
    <property type="entry name" value="ENOYL-COA HYDRATASE-RELATED"/>
    <property type="match status" value="1"/>
</dbReference>
<organism evidence="1 2">
    <name type="scientific">Drosophila arizonae</name>
    <name type="common">Fruit fly</name>
    <dbReference type="NCBI Taxonomy" id="7263"/>
    <lineage>
        <taxon>Eukaryota</taxon>
        <taxon>Metazoa</taxon>
        <taxon>Ecdysozoa</taxon>
        <taxon>Arthropoda</taxon>
        <taxon>Hexapoda</taxon>
        <taxon>Insecta</taxon>
        <taxon>Pterygota</taxon>
        <taxon>Neoptera</taxon>
        <taxon>Endopterygota</taxon>
        <taxon>Diptera</taxon>
        <taxon>Brachycera</taxon>
        <taxon>Muscomorpha</taxon>
        <taxon>Ephydroidea</taxon>
        <taxon>Drosophilidae</taxon>
        <taxon>Drosophila</taxon>
    </lineage>
</organism>
<proteinExistence type="predicted"/>
<name>A0ABM1NVI3_DROAR</name>
<gene>
    <name evidence="2" type="primary">LOC108611044</name>
</gene>
<dbReference type="InterPro" id="IPR029045">
    <property type="entry name" value="ClpP/crotonase-like_dom_sf"/>
</dbReference>
<dbReference type="Gene3D" id="6.10.250.170">
    <property type="match status" value="1"/>
</dbReference>
<dbReference type="Gene3D" id="3.90.226.10">
    <property type="entry name" value="2-enoyl-CoA Hydratase, Chain A, domain 1"/>
    <property type="match status" value="1"/>
</dbReference>
<dbReference type="GeneID" id="108611044"/>
<reference evidence="1" key="1">
    <citation type="journal article" date="1997" name="Nucleic Acids Res.">
        <title>tRNAscan-SE: a program for improved detection of transfer RNA genes in genomic sequence.</title>
        <authorList>
            <person name="Lowe T.M."/>
            <person name="Eddy S.R."/>
        </authorList>
    </citation>
    <scope>NUCLEOTIDE SEQUENCE [LARGE SCALE GENOMIC DNA]</scope>
</reference>
<dbReference type="Pfam" id="PF00378">
    <property type="entry name" value="ECH_1"/>
    <property type="match status" value="1"/>
</dbReference>
<keyword evidence="1" id="KW-1185">Reference proteome</keyword>
<dbReference type="SUPFAM" id="SSF52096">
    <property type="entry name" value="ClpP/crotonase"/>
    <property type="match status" value="1"/>
</dbReference>
<evidence type="ECO:0000313" key="1">
    <source>
        <dbReference type="Proteomes" id="UP000694904"/>
    </source>
</evidence>
<dbReference type="CDD" id="cd06558">
    <property type="entry name" value="crotonase-like"/>
    <property type="match status" value="1"/>
</dbReference>
<accession>A0ABM1NVI3</accession>
<dbReference type="RefSeq" id="XP_017858969.1">
    <property type="nucleotide sequence ID" value="XM_018003480.1"/>
</dbReference>
<dbReference type="Proteomes" id="UP000694904">
    <property type="component" value="Chromosome 3"/>
</dbReference>
<dbReference type="PANTHER" id="PTHR11941:SF45">
    <property type="entry name" value="ENOYL-COA DELTA ISOMERASE 1, MITOCHONDRIAL"/>
    <property type="match status" value="1"/>
</dbReference>